<dbReference type="OrthoDB" id="8680240at2"/>
<evidence type="ECO:0000313" key="5">
    <source>
        <dbReference type="EMBL" id="RFA13208.1"/>
    </source>
</evidence>
<dbReference type="PANTHER" id="PTHR43537">
    <property type="entry name" value="TRANSCRIPTIONAL REGULATOR, GNTR FAMILY"/>
    <property type="match status" value="1"/>
</dbReference>
<evidence type="ECO:0000256" key="3">
    <source>
        <dbReference type="ARBA" id="ARBA00023163"/>
    </source>
</evidence>
<dbReference type="InterPro" id="IPR036388">
    <property type="entry name" value="WH-like_DNA-bd_sf"/>
</dbReference>
<dbReference type="PROSITE" id="PS50949">
    <property type="entry name" value="HTH_GNTR"/>
    <property type="match status" value="1"/>
</dbReference>
<dbReference type="InterPro" id="IPR036390">
    <property type="entry name" value="WH_DNA-bd_sf"/>
</dbReference>
<dbReference type="GO" id="GO:0003677">
    <property type="term" value="F:DNA binding"/>
    <property type="evidence" value="ECO:0007669"/>
    <property type="project" value="UniProtKB-KW"/>
</dbReference>
<dbReference type="PANTHER" id="PTHR43537:SF24">
    <property type="entry name" value="GLUCONATE OPERON TRANSCRIPTIONAL REPRESSOR"/>
    <property type="match status" value="1"/>
</dbReference>
<dbReference type="SMART" id="SM00895">
    <property type="entry name" value="FCD"/>
    <property type="match status" value="1"/>
</dbReference>
<dbReference type="Pfam" id="PF00392">
    <property type="entry name" value="GntR"/>
    <property type="match status" value="1"/>
</dbReference>
<dbReference type="InterPro" id="IPR000524">
    <property type="entry name" value="Tscrpt_reg_HTH_GntR"/>
</dbReference>
<keyword evidence="1" id="KW-0805">Transcription regulation</keyword>
<sequence>MTLEPAVRSIAQQNSSAVDLVTAEIRRSILIGALPAGEQFSIRDLARQLGVSHIPIREALRRLETQGLVVLKQARSAAVASLSTKDMESIYSLRLRIEPQIAGESVPHQSETRVARLRELLELSRAADPETAWQAHHDFHAALVEPTASEWDLRILGTLWVAADRYSHLVFDPTVITDEERLIRYDRHDRLLSRVVDGDSEGLKKELHAHLTRNEVEIRDHIAYLERAKAQRSVS</sequence>
<dbReference type="InterPro" id="IPR008920">
    <property type="entry name" value="TF_FadR/GntR_C"/>
</dbReference>
<dbReference type="GO" id="GO:0003700">
    <property type="term" value="F:DNA-binding transcription factor activity"/>
    <property type="evidence" value="ECO:0007669"/>
    <property type="project" value="InterPro"/>
</dbReference>
<accession>A0A3E0VUZ6</accession>
<keyword evidence="3" id="KW-0804">Transcription</keyword>
<dbReference type="EMBL" id="NBXB01000035">
    <property type="protein sequence ID" value="RFA13208.1"/>
    <property type="molecule type" value="Genomic_DNA"/>
</dbReference>
<dbReference type="SMART" id="SM00345">
    <property type="entry name" value="HTH_GNTR"/>
    <property type="match status" value="1"/>
</dbReference>
<dbReference type="Proteomes" id="UP000256541">
    <property type="component" value="Unassembled WGS sequence"/>
</dbReference>
<dbReference type="SUPFAM" id="SSF46785">
    <property type="entry name" value="Winged helix' DNA-binding domain"/>
    <property type="match status" value="1"/>
</dbReference>
<keyword evidence="2" id="KW-0238">DNA-binding</keyword>
<evidence type="ECO:0000259" key="4">
    <source>
        <dbReference type="PROSITE" id="PS50949"/>
    </source>
</evidence>
<dbReference type="SUPFAM" id="SSF48008">
    <property type="entry name" value="GntR ligand-binding domain-like"/>
    <property type="match status" value="1"/>
</dbReference>
<gene>
    <name evidence="5" type="ORF">B7R22_13640</name>
</gene>
<dbReference type="InterPro" id="IPR011711">
    <property type="entry name" value="GntR_C"/>
</dbReference>
<proteinExistence type="predicted"/>
<protein>
    <recommendedName>
        <fullName evidence="4">HTH gntR-type domain-containing protein</fullName>
    </recommendedName>
</protein>
<dbReference type="Pfam" id="PF07729">
    <property type="entry name" value="FCD"/>
    <property type="match status" value="1"/>
</dbReference>
<evidence type="ECO:0000256" key="2">
    <source>
        <dbReference type="ARBA" id="ARBA00023125"/>
    </source>
</evidence>
<feature type="domain" description="HTH gntR-type" evidence="4">
    <location>
        <begin position="15"/>
        <end position="82"/>
    </location>
</feature>
<dbReference type="Gene3D" id="1.20.120.530">
    <property type="entry name" value="GntR ligand-binding domain-like"/>
    <property type="match status" value="1"/>
</dbReference>
<evidence type="ECO:0000256" key="1">
    <source>
        <dbReference type="ARBA" id="ARBA00023015"/>
    </source>
</evidence>
<dbReference type="AlphaFoldDB" id="A0A3E0VUZ6"/>
<name>A0A3E0VUZ6_9MICO</name>
<reference evidence="5 6" key="1">
    <citation type="submission" date="2017-04" db="EMBL/GenBank/DDBJ databases">
        <title>Comparative genome analysis of Subtercola boreus.</title>
        <authorList>
            <person name="Cho Y.-J."/>
            <person name="Cho A."/>
            <person name="Kim O.-S."/>
            <person name="Lee J.-I."/>
        </authorList>
    </citation>
    <scope>NUCLEOTIDE SEQUENCE [LARGE SCALE GENOMIC DNA]</scope>
    <source>
        <strain evidence="5 6">P27479</strain>
    </source>
</reference>
<comment type="caution">
    <text evidence="5">The sequence shown here is derived from an EMBL/GenBank/DDBJ whole genome shotgun (WGS) entry which is preliminary data.</text>
</comment>
<organism evidence="5 6">
    <name type="scientific">Subtercola boreus</name>
    <dbReference type="NCBI Taxonomy" id="120213"/>
    <lineage>
        <taxon>Bacteria</taxon>
        <taxon>Bacillati</taxon>
        <taxon>Actinomycetota</taxon>
        <taxon>Actinomycetes</taxon>
        <taxon>Micrococcales</taxon>
        <taxon>Microbacteriaceae</taxon>
        <taxon>Subtercola</taxon>
    </lineage>
</organism>
<dbReference type="Gene3D" id="1.10.10.10">
    <property type="entry name" value="Winged helix-like DNA-binding domain superfamily/Winged helix DNA-binding domain"/>
    <property type="match status" value="1"/>
</dbReference>
<evidence type="ECO:0000313" key="6">
    <source>
        <dbReference type="Proteomes" id="UP000256541"/>
    </source>
</evidence>
<dbReference type="RefSeq" id="WP_116412275.1">
    <property type="nucleotide sequence ID" value="NZ_NBXB01000035.1"/>
</dbReference>